<dbReference type="Proteomes" id="UP000299102">
    <property type="component" value="Unassembled WGS sequence"/>
</dbReference>
<accession>A0A4C1TI47</accession>
<evidence type="ECO:0000313" key="1">
    <source>
        <dbReference type="EMBL" id="GBP14193.1"/>
    </source>
</evidence>
<comment type="caution">
    <text evidence="1">The sequence shown here is derived from an EMBL/GenBank/DDBJ whole genome shotgun (WGS) entry which is preliminary data.</text>
</comment>
<gene>
    <name evidence="1" type="ORF">EVAR_7624_1</name>
</gene>
<dbReference type="EMBL" id="BGZK01000062">
    <property type="protein sequence ID" value="GBP14193.1"/>
    <property type="molecule type" value="Genomic_DNA"/>
</dbReference>
<proteinExistence type="predicted"/>
<organism evidence="1 2">
    <name type="scientific">Eumeta variegata</name>
    <name type="common">Bagworm moth</name>
    <name type="synonym">Eumeta japonica</name>
    <dbReference type="NCBI Taxonomy" id="151549"/>
    <lineage>
        <taxon>Eukaryota</taxon>
        <taxon>Metazoa</taxon>
        <taxon>Ecdysozoa</taxon>
        <taxon>Arthropoda</taxon>
        <taxon>Hexapoda</taxon>
        <taxon>Insecta</taxon>
        <taxon>Pterygota</taxon>
        <taxon>Neoptera</taxon>
        <taxon>Endopterygota</taxon>
        <taxon>Lepidoptera</taxon>
        <taxon>Glossata</taxon>
        <taxon>Ditrysia</taxon>
        <taxon>Tineoidea</taxon>
        <taxon>Psychidae</taxon>
        <taxon>Oiketicinae</taxon>
        <taxon>Eumeta</taxon>
    </lineage>
</organism>
<sequence>MKRPDSCISSVRKPRAAPSELDYNTHTQLVVTSRPPSYDNQISLKPNSLPATPILINRGAPIKLVPEYRAPRMYKCVWYRTVFTVRQQSSYVRSSRVFTPAYCTVCTPSPRPVSAPRVLTGLRFP</sequence>
<protein>
    <submittedName>
        <fullName evidence="1">Uncharacterized protein</fullName>
    </submittedName>
</protein>
<reference evidence="1 2" key="1">
    <citation type="journal article" date="2019" name="Commun. Biol.">
        <title>The bagworm genome reveals a unique fibroin gene that provides high tensile strength.</title>
        <authorList>
            <person name="Kono N."/>
            <person name="Nakamura H."/>
            <person name="Ohtoshi R."/>
            <person name="Tomita M."/>
            <person name="Numata K."/>
            <person name="Arakawa K."/>
        </authorList>
    </citation>
    <scope>NUCLEOTIDE SEQUENCE [LARGE SCALE GENOMIC DNA]</scope>
</reference>
<evidence type="ECO:0000313" key="2">
    <source>
        <dbReference type="Proteomes" id="UP000299102"/>
    </source>
</evidence>
<keyword evidence="2" id="KW-1185">Reference proteome</keyword>
<name>A0A4C1TI47_EUMVA</name>
<dbReference type="AlphaFoldDB" id="A0A4C1TI47"/>